<dbReference type="SUPFAM" id="SSF47413">
    <property type="entry name" value="lambda repressor-like DNA-binding domains"/>
    <property type="match status" value="1"/>
</dbReference>
<dbReference type="SMART" id="SM00530">
    <property type="entry name" value="HTH_XRE"/>
    <property type="match status" value="1"/>
</dbReference>
<dbReference type="PANTHER" id="PTHR36924:SF1">
    <property type="entry name" value="ANTITOXIN HIGA-1"/>
    <property type="match status" value="1"/>
</dbReference>
<dbReference type="Pfam" id="PF01381">
    <property type="entry name" value="HTH_3"/>
    <property type="match status" value="1"/>
</dbReference>
<dbReference type="RefSeq" id="WP_066451865.1">
    <property type="nucleotide sequence ID" value="NZ_CP014226.1"/>
</dbReference>
<dbReference type="InterPro" id="IPR010982">
    <property type="entry name" value="Lambda_DNA-bd_dom_sf"/>
</dbReference>
<evidence type="ECO:0000313" key="4">
    <source>
        <dbReference type="Proteomes" id="UP000063387"/>
    </source>
</evidence>
<dbReference type="InterPro" id="IPR001387">
    <property type="entry name" value="Cro/C1-type_HTH"/>
</dbReference>
<proteinExistence type="predicted"/>
<dbReference type="KEGG" id="hco:LOKO_03434"/>
<sequence>MIKNGMRPIHPGEMLREDYLEPLGMSVNALARELRVPSTRLHEIVKERRAISADTALRLARYFGGDAQSWLNLQAAYELKRVELDHGDEIERSVLPRDAA</sequence>
<keyword evidence="4" id="KW-1185">Reference proteome</keyword>
<dbReference type="OrthoDB" id="9793869at2"/>
<dbReference type="PATRIC" id="fig|507626.3.peg.3433"/>
<evidence type="ECO:0000256" key="1">
    <source>
        <dbReference type="ARBA" id="ARBA00023125"/>
    </source>
</evidence>
<dbReference type="CDD" id="cd00093">
    <property type="entry name" value="HTH_XRE"/>
    <property type="match status" value="1"/>
</dbReference>
<dbReference type="AlphaFoldDB" id="A0A0X8HGZ7"/>
<dbReference type="Gene3D" id="1.10.260.40">
    <property type="entry name" value="lambda repressor-like DNA-binding domains"/>
    <property type="match status" value="1"/>
</dbReference>
<reference evidence="3 4" key="2">
    <citation type="submission" date="2016-02" db="EMBL/GenBank/DDBJ databases">
        <authorList>
            <person name="Wen L."/>
            <person name="He K."/>
            <person name="Yang H."/>
        </authorList>
    </citation>
    <scope>NUCLEOTIDE SEQUENCE [LARGE SCALE GENOMIC DNA]</scope>
    <source>
        <strain evidence="3 4">AGD 8-3</strain>
    </source>
</reference>
<protein>
    <submittedName>
        <fullName evidence="3">Putative HTH-type transcriptional regulator YbaQ</fullName>
    </submittedName>
</protein>
<dbReference type="InterPro" id="IPR013430">
    <property type="entry name" value="Toxin_antidote_HigA"/>
</dbReference>
<organism evidence="3 4">
    <name type="scientific">Halomonas chromatireducens</name>
    <dbReference type="NCBI Taxonomy" id="507626"/>
    <lineage>
        <taxon>Bacteria</taxon>
        <taxon>Pseudomonadati</taxon>
        <taxon>Pseudomonadota</taxon>
        <taxon>Gammaproteobacteria</taxon>
        <taxon>Oceanospirillales</taxon>
        <taxon>Halomonadaceae</taxon>
        <taxon>Halomonas</taxon>
    </lineage>
</organism>
<evidence type="ECO:0000313" key="3">
    <source>
        <dbReference type="EMBL" id="AMD02475.1"/>
    </source>
</evidence>
<dbReference type="EMBL" id="CP014226">
    <property type="protein sequence ID" value="AMD02475.1"/>
    <property type="molecule type" value="Genomic_DNA"/>
</dbReference>
<dbReference type="STRING" id="507626.LOKO_03434"/>
<dbReference type="Proteomes" id="UP000063387">
    <property type="component" value="Chromosome"/>
</dbReference>
<gene>
    <name evidence="3" type="primary">ybaQ_1</name>
    <name evidence="3" type="ORF">LOKO_03434</name>
</gene>
<reference evidence="3 4" key="1">
    <citation type="journal article" date="2016" name="Genome Announc.">
        <title>Draft Genome Sequence of 'Halomonas chromatireducens' Strain AGD 8-3, a Haloalkaliphilic Chromate- and Selenite-Reducing Gammaproteobacterium.</title>
        <authorList>
            <person name="Sharko F.S."/>
            <person name="Shapovalova A.A."/>
            <person name="Tsygankova S.V."/>
            <person name="Komova A.V."/>
            <person name="Boulygina E.S."/>
            <person name="Teslyuk A.B."/>
            <person name="Gotovtsev P.M."/>
            <person name="Namsaraev Z.B."/>
            <person name="Khijniak T.V."/>
            <person name="Nedoluzhko A.V."/>
            <person name="Vasilov R.G."/>
        </authorList>
    </citation>
    <scope>NUCLEOTIDE SEQUENCE [LARGE SCALE GENOMIC DNA]</scope>
    <source>
        <strain evidence="3 4">AGD 8-3</strain>
    </source>
</reference>
<dbReference type="PANTHER" id="PTHR36924">
    <property type="entry name" value="ANTITOXIN HIGA-1"/>
    <property type="match status" value="1"/>
</dbReference>
<name>A0A0X8HGZ7_9GAMM</name>
<dbReference type="GO" id="GO:0003677">
    <property type="term" value="F:DNA binding"/>
    <property type="evidence" value="ECO:0007669"/>
    <property type="project" value="UniProtKB-KW"/>
</dbReference>
<feature type="domain" description="HTH cro/C1-type" evidence="2">
    <location>
        <begin position="23"/>
        <end position="70"/>
    </location>
</feature>
<dbReference type="NCBIfam" id="TIGR02607">
    <property type="entry name" value="antidote_HigA"/>
    <property type="match status" value="1"/>
</dbReference>
<keyword evidence="1" id="KW-0238">DNA-binding</keyword>
<evidence type="ECO:0000259" key="2">
    <source>
        <dbReference type="PROSITE" id="PS50943"/>
    </source>
</evidence>
<dbReference type="PROSITE" id="PS50943">
    <property type="entry name" value="HTH_CROC1"/>
    <property type="match status" value="1"/>
</dbReference>
<accession>A0A0X8HGZ7</accession>